<dbReference type="AlphaFoldDB" id="A0A182ETB9"/>
<proteinExistence type="predicted"/>
<accession>A0A182ETB9</accession>
<dbReference type="WBParaSite" id="nOo.2.0.1.t11393-RA">
    <property type="protein sequence ID" value="nOo.2.0.1.t11393-RA"/>
    <property type="gene ID" value="nOo.2.0.1.g11393"/>
</dbReference>
<evidence type="ECO:0000313" key="2">
    <source>
        <dbReference type="Proteomes" id="UP000271087"/>
    </source>
</evidence>
<evidence type="ECO:0000313" key="3">
    <source>
        <dbReference type="WBParaSite" id="nOo.2.0.1.t11393-RA"/>
    </source>
</evidence>
<evidence type="ECO:0000313" key="1">
    <source>
        <dbReference type="EMBL" id="VDM95922.1"/>
    </source>
</evidence>
<protein>
    <submittedName>
        <fullName evidence="3">ATP-dependent DNA helicase</fullName>
    </submittedName>
</protein>
<dbReference type="Proteomes" id="UP000271087">
    <property type="component" value="Unassembled WGS sequence"/>
</dbReference>
<organism evidence="3">
    <name type="scientific">Onchocerca ochengi</name>
    <name type="common">Filarial nematode worm</name>
    <dbReference type="NCBI Taxonomy" id="42157"/>
    <lineage>
        <taxon>Eukaryota</taxon>
        <taxon>Metazoa</taxon>
        <taxon>Ecdysozoa</taxon>
        <taxon>Nematoda</taxon>
        <taxon>Chromadorea</taxon>
        <taxon>Rhabditida</taxon>
        <taxon>Spirurina</taxon>
        <taxon>Spiruromorpha</taxon>
        <taxon>Filarioidea</taxon>
        <taxon>Onchocercidae</taxon>
        <taxon>Onchocerca</taxon>
    </lineage>
</organism>
<sequence length="116" mass="14022">CRQSIHKSVDTVVEADDAVNYTTEFLNSFDLPGMPQHMLTEALRTIKLRRNGRQRTSEQNKTWFKPSYLFCSEQKERDRQRMVERNGDQRQRRLRVQQSRDYSHFALWYNQLKIIV</sequence>
<dbReference type="EMBL" id="UYRW01007870">
    <property type="protein sequence ID" value="VDM95922.1"/>
    <property type="molecule type" value="Genomic_DNA"/>
</dbReference>
<reference evidence="3" key="1">
    <citation type="submission" date="2016-06" db="UniProtKB">
        <authorList>
            <consortium name="WormBaseParasite"/>
        </authorList>
    </citation>
    <scope>IDENTIFICATION</scope>
</reference>
<gene>
    <name evidence="1" type="ORF">NOO_LOCUS11393</name>
</gene>
<name>A0A182ETB9_ONCOC</name>
<keyword evidence="2" id="KW-1185">Reference proteome</keyword>
<reference evidence="1 2" key="2">
    <citation type="submission" date="2018-08" db="EMBL/GenBank/DDBJ databases">
        <authorList>
            <person name="Laetsch R D."/>
            <person name="Stevens L."/>
            <person name="Kumar S."/>
            <person name="Blaxter L. M."/>
        </authorList>
    </citation>
    <scope>NUCLEOTIDE SEQUENCE [LARGE SCALE GENOMIC DNA]</scope>
</reference>